<dbReference type="InterPro" id="IPR014001">
    <property type="entry name" value="Helicase_ATP-bd"/>
</dbReference>
<dbReference type="SMART" id="SM00490">
    <property type="entry name" value="HELICc"/>
    <property type="match status" value="1"/>
</dbReference>
<dbReference type="SMART" id="SM00487">
    <property type="entry name" value="DEXDc"/>
    <property type="match status" value="1"/>
</dbReference>
<accession>J1KZK2</accession>
<keyword evidence="2" id="KW-0378">Hydrolase</keyword>
<dbReference type="InterPro" id="IPR006935">
    <property type="entry name" value="Helicase/UvrB_N"/>
</dbReference>
<dbReference type="GO" id="GO:0016787">
    <property type="term" value="F:hydrolase activity"/>
    <property type="evidence" value="ECO:0007669"/>
    <property type="project" value="UniProtKB-KW"/>
</dbReference>
<dbReference type="GO" id="GO:0004386">
    <property type="term" value="F:helicase activity"/>
    <property type="evidence" value="ECO:0007669"/>
    <property type="project" value="UniProtKB-KW"/>
</dbReference>
<dbReference type="Pfam" id="PF04851">
    <property type="entry name" value="ResIII"/>
    <property type="match status" value="1"/>
</dbReference>
<protein>
    <submittedName>
        <fullName evidence="7">Type III restriction protein res subunit</fullName>
    </submittedName>
</protein>
<evidence type="ECO:0000256" key="3">
    <source>
        <dbReference type="ARBA" id="ARBA00022806"/>
    </source>
</evidence>
<dbReference type="SUPFAM" id="SSF48371">
    <property type="entry name" value="ARM repeat"/>
    <property type="match status" value="1"/>
</dbReference>
<dbReference type="GO" id="GO:0140097">
    <property type="term" value="F:catalytic activity, acting on DNA"/>
    <property type="evidence" value="ECO:0007669"/>
    <property type="project" value="UniProtKB-ARBA"/>
</dbReference>
<dbReference type="HOGENOM" id="CLU_011961_0_0_2"/>
<evidence type="ECO:0000313" key="8">
    <source>
        <dbReference type="Proteomes" id="UP000005095"/>
    </source>
</evidence>
<dbReference type="SUPFAM" id="SSF52540">
    <property type="entry name" value="P-loop containing nucleoside triphosphate hydrolases"/>
    <property type="match status" value="1"/>
</dbReference>
<dbReference type="STRING" id="28892.Metli_0192"/>
<dbReference type="GO" id="GO:0005524">
    <property type="term" value="F:ATP binding"/>
    <property type="evidence" value="ECO:0007669"/>
    <property type="project" value="UniProtKB-KW"/>
</dbReference>
<proteinExistence type="predicted"/>
<dbReference type="AlphaFoldDB" id="J1KZK2"/>
<dbReference type="InterPro" id="IPR001650">
    <property type="entry name" value="Helicase_C-like"/>
</dbReference>
<dbReference type="SMART" id="SM00567">
    <property type="entry name" value="EZ_HEAT"/>
    <property type="match status" value="2"/>
</dbReference>
<dbReference type="InterPro" id="IPR050615">
    <property type="entry name" value="ATP-dep_DNA_Helicase"/>
</dbReference>
<evidence type="ECO:0000259" key="5">
    <source>
        <dbReference type="PROSITE" id="PS51192"/>
    </source>
</evidence>
<name>J1KZK2_9EURY</name>
<keyword evidence="4" id="KW-0067">ATP-binding</keyword>
<dbReference type="OrthoDB" id="11644at2157"/>
<gene>
    <name evidence="7" type="ORF">Metli_0192</name>
</gene>
<evidence type="ECO:0000313" key="7">
    <source>
        <dbReference type="EMBL" id="EJG06167.1"/>
    </source>
</evidence>
<keyword evidence="8" id="KW-1185">Reference proteome</keyword>
<evidence type="ECO:0000259" key="6">
    <source>
        <dbReference type="PROSITE" id="PS51194"/>
    </source>
</evidence>
<dbReference type="InterPro" id="IPR004155">
    <property type="entry name" value="PBS_lyase_HEAT"/>
</dbReference>
<dbReference type="PROSITE" id="PS51194">
    <property type="entry name" value="HELICASE_CTER"/>
    <property type="match status" value="1"/>
</dbReference>
<dbReference type="EMBL" id="CM001555">
    <property type="protein sequence ID" value="EJG06167.1"/>
    <property type="molecule type" value="Genomic_DNA"/>
</dbReference>
<dbReference type="Gene3D" id="3.40.50.300">
    <property type="entry name" value="P-loop containing nucleotide triphosphate hydrolases"/>
    <property type="match status" value="2"/>
</dbReference>
<keyword evidence="3" id="KW-0347">Helicase</keyword>
<organism evidence="7 8">
    <name type="scientific">Methanofollis liminatans DSM 4140</name>
    <dbReference type="NCBI Taxonomy" id="28892"/>
    <lineage>
        <taxon>Archaea</taxon>
        <taxon>Methanobacteriati</taxon>
        <taxon>Methanobacteriota</taxon>
        <taxon>Stenosarchaea group</taxon>
        <taxon>Methanomicrobia</taxon>
        <taxon>Methanomicrobiales</taxon>
        <taxon>Methanomicrobiaceae</taxon>
        <taxon>Methanofollis</taxon>
    </lineage>
</organism>
<dbReference type="PANTHER" id="PTHR11274:SF0">
    <property type="entry name" value="GENERAL TRANSCRIPTION AND DNA REPAIR FACTOR IIH HELICASE SUBUNIT XPB"/>
    <property type="match status" value="1"/>
</dbReference>
<dbReference type="InterPro" id="IPR016024">
    <property type="entry name" value="ARM-type_fold"/>
</dbReference>
<dbReference type="PROSITE" id="PS51192">
    <property type="entry name" value="HELICASE_ATP_BIND_1"/>
    <property type="match status" value="1"/>
</dbReference>
<dbReference type="PANTHER" id="PTHR11274">
    <property type="entry name" value="RAD25/XP-B DNA REPAIR HELICASE"/>
    <property type="match status" value="1"/>
</dbReference>
<dbReference type="Pfam" id="PF13646">
    <property type="entry name" value="HEAT_2"/>
    <property type="match status" value="1"/>
</dbReference>
<keyword evidence="1" id="KW-0547">Nucleotide-binding</keyword>
<feature type="domain" description="Helicase C-terminal" evidence="6">
    <location>
        <begin position="467"/>
        <end position="625"/>
    </location>
</feature>
<evidence type="ECO:0000256" key="2">
    <source>
        <dbReference type="ARBA" id="ARBA00022801"/>
    </source>
</evidence>
<dbReference type="Gene3D" id="1.25.10.10">
    <property type="entry name" value="Leucine-rich Repeat Variant"/>
    <property type="match status" value="1"/>
</dbReference>
<dbReference type="RefSeq" id="WP_004037167.1">
    <property type="nucleotide sequence ID" value="NZ_CM001555.1"/>
</dbReference>
<reference evidence="7 8" key="1">
    <citation type="submission" date="2011-08" db="EMBL/GenBank/DDBJ databases">
        <title>The complete genome of Methanofollis liminatans DSM 4140.</title>
        <authorList>
            <consortium name="US DOE Joint Genome Institute (JGI-PGF)"/>
            <person name="Lucas S."/>
            <person name="Han J."/>
            <person name="Lapidus A."/>
            <person name="Bruce D."/>
            <person name="Goodwin L."/>
            <person name="Pitluck S."/>
            <person name="Peters L."/>
            <person name="Kyrpides N."/>
            <person name="Mavromatis K."/>
            <person name="Ivanova N."/>
            <person name="Mikhailova N."/>
            <person name="Lu M."/>
            <person name="Detter J.C."/>
            <person name="Tapia R."/>
            <person name="Han C."/>
            <person name="Land M."/>
            <person name="Hauser L."/>
            <person name="Markowitz V."/>
            <person name="Cheng J.-F."/>
            <person name="Hugenholtz P."/>
            <person name="Woyke T."/>
            <person name="Wu D."/>
            <person name="Spring S."/>
            <person name="Schuler E."/>
            <person name="Brambilla E."/>
            <person name="Klenk H.-P."/>
            <person name="Eisen J.A."/>
        </authorList>
    </citation>
    <scope>NUCLEOTIDE SEQUENCE [LARGE SCALE GENOMIC DNA]</scope>
    <source>
        <strain evidence="7 8">DSM 4140</strain>
    </source>
</reference>
<dbReference type="InterPro" id="IPR011989">
    <property type="entry name" value="ARM-like"/>
</dbReference>
<sequence>MKHLSAFELEYLEHPECFTFEYFRQQKLDPQPIPVALSLADEELLNHYDNEYHNRNFHHTLFVSQLDVYGPAYQNLEEYVAQKSAAVLSERFIEGSDSHYSWAEFSEFRKHLVTALHTYPEIQKIQILKKIAVKIALSPSEIEESVHLFCVGSSLFAMEFYLGLKKSGKWELFNKAWPSSDEAIREIAETPEVLLSLWKHQVQARDSWLGVGGKGVLEMATATGKTLVGLATAYHLFKIHHSLKVLVLCHSRAILNQWRREAIEKLGFLGDPDEDYTVPVSYKGKFEISFNTFQMVMKDPGEYGTELLIVDEVHHGAGLKFRNALTVPCQWRMGLSATVEGRERSNVLDRYLGNTIFTYTLANARRDGIVPEFNLTIHKTFLDIAEEVEFASITESIRKLLNYINATQKERIRVLSRNRFERFENLGDFFSLMTDLRYRSVDIPVEWLQMRGLINKRRLVIHRSSPKLESAVALVRELAGTKKCVLFAMDIATCERIYERISGTVPAFIVHSDLKDQEVKQSLQAFRAAQIGVLIAPKMLDEGVDIPDAEVGINVASSKTKLQLIQRLGRILRNRPGKKPVFHHFVAVPRQYIISEDSLSYQNDLAWITDVALKMGIPITEEVSDESGVFSAFERESEEAVRTYYASHDGLTTDDFGVIKVRNIVDSILPEARARLVGLLEGMTGPLTDERWARVLRSAYRDEQMLEIPSQRWLLVIAGREPKRIRELIGRYGGAAVEKTKSYPSGSHKPDVLPCPDPILNCANQSNLDFLILSLKQNQKRAERDRAVTSLVQQGPAAIDPLISLLKDQDQDIRERAARALGLIGDPRARFDLMKLQRDPDPGVRKEAGRALCRLRGQ</sequence>
<dbReference type="Pfam" id="PF00271">
    <property type="entry name" value="Helicase_C"/>
    <property type="match status" value="1"/>
</dbReference>
<dbReference type="Proteomes" id="UP000005095">
    <property type="component" value="Chromosome"/>
</dbReference>
<dbReference type="GO" id="GO:0003677">
    <property type="term" value="F:DNA binding"/>
    <property type="evidence" value="ECO:0007669"/>
    <property type="project" value="InterPro"/>
</dbReference>
<dbReference type="InterPro" id="IPR027417">
    <property type="entry name" value="P-loop_NTPase"/>
</dbReference>
<evidence type="ECO:0000256" key="4">
    <source>
        <dbReference type="ARBA" id="ARBA00022840"/>
    </source>
</evidence>
<feature type="domain" description="Helicase ATP-binding" evidence="5">
    <location>
        <begin position="206"/>
        <end position="344"/>
    </location>
</feature>
<evidence type="ECO:0000256" key="1">
    <source>
        <dbReference type="ARBA" id="ARBA00022741"/>
    </source>
</evidence>